<dbReference type="PANTHER" id="PTHR30055:SF200">
    <property type="entry name" value="HTH-TYPE TRANSCRIPTIONAL REPRESSOR BDCR"/>
    <property type="match status" value="1"/>
</dbReference>
<evidence type="ECO:0000313" key="4">
    <source>
        <dbReference type="EMBL" id="REK70120.1"/>
    </source>
</evidence>
<dbReference type="EMBL" id="QUBR01000002">
    <property type="protein sequence ID" value="REK70120.1"/>
    <property type="molecule type" value="Genomic_DNA"/>
</dbReference>
<dbReference type="SUPFAM" id="SSF48498">
    <property type="entry name" value="Tetracyclin repressor-like, C-terminal domain"/>
    <property type="match status" value="1"/>
</dbReference>
<dbReference type="PROSITE" id="PS50977">
    <property type="entry name" value="HTH_TETR_2"/>
    <property type="match status" value="1"/>
</dbReference>
<dbReference type="InterPro" id="IPR001647">
    <property type="entry name" value="HTH_TetR"/>
</dbReference>
<reference evidence="4 5" key="1">
    <citation type="submission" date="2018-08" db="EMBL/GenBank/DDBJ databases">
        <title>Aeromicrobium sp. M2KJ-4, whole genome shotgun sequence.</title>
        <authorList>
            <person name="Tuo L."/>
        </authorList>
    </citation>
    <scope>NUCLEOTIDE SEQUENCE [LARGE SCALE GENOMIC DNA]</scope>
    <source>
        <strain evidence="4 5">M2KJ-4</strain>
    </source>
</reference>
<dbReference type="PRINTS" id="PR00455">
    <property type="entry name" value="HTHTETR"/>
</dbReference>
<gene>
    <name evidence="4" type="ORF">DX116_13185</name>
</gene>
<proteinExistence type="predicted"/>
<evidence type="ECO:0000313" key="5">
    <source>
        <dbReference type="Proteomes" id="UP000265581"/>
    </source>
</evidence>
<dbReference type="PANTHER" id="PTHR30055">
    <property type="entry name" value="HTH-TYPE TRANSCRIPTIONAL REGULATOR RUTR"/>
    <property type="match status" value="1"/>
</dbReference>
<accession>A0A371P3M2</accession>
<dbReference type="GO" id="GO:0000976">
    <property type="term" value="F:transcription cis-regulatory region binding"/>
    <property type="evidence" value="ECO:0007669"/>
    <property type="project" value="TreeGrafter"/>
</dbReference>
<comment type="caution">
    <text evidence="4">The sequence shown here is derived from an EMBL/GenBank/DDBJ whole genome shotgun (WGS) entry which is preliminary data.</text>
</comment>
<evidence type="ECO:0000256" key="2">
    <source>
        <dbReference type="PROSITE-ProRule" id="PRU00335"/>
    </source>
</evidence>
<name>A0A371P3M2_9ACTN</name>
<dbReference type="InterPro" id="IPR009057">
    <property type="entry name" value="Homeodomain-like_sf"/>
</dbReference>
<dbReference type="GO" id="GO:0003700">
    <property type="term" value="F:DNA-binding transcription factor activity"/>
    <property type="evidence" value="ECO:0007669"/>
    <property type="project" value="TreeGrafter"/>
</dbReference>
<sequence length="213" mass="23636">MPRRNHTGRYTRSVDLEVFPMTAITPPRMTPTAVRILDTAEVLFYLHGLRAVGVERIAEEAETTKKTIYDRFGSKDGLITAYLAQRRDRWHAYALAFVDRHEPDPGAARVLALLRALDSWMDDNARGCGFVNAYAELAGTGHAGLSIIADEKQWTRDYYVELLTEAGIADPQRRGRELALVHEGVVVQLTAGAQPHAMADARSLAGRIVGPWP</sequence>
<dbReference type="InterPro" id="IPR036271">
    <property type="entry name" value="Tet_transcr_reg_TetR-rel_C_sf"/>
</dbReference>
<dbReference type="InterPro" id="IPR050109">
    <property type="entry name" value="HTH-type_TetR-like_transc_reg"/>
</dbReference>
<keyword evidence="5" id="KW-1185">Reference proteome</keyword>
<organism evidence="4 5">
    <name type="scientific">Aeromicrobium endophyticum</name>
    <dbReference type="NCBI Taxonomy" id="2292704"/>
    <lineage>
        <taxon>Bacteria</taxon>
        <taxon>Bacillati</taxon>
        <taxon>Actinomycetota</taxon>
        <taxon>Actinomycetes</taxon>
        <taxon>Propionibacteriales</taxon>
        <taxon>Nocardioidaceae</taxon>
        <taxon>Aeromicrobium</taxon>
    </lineage>
</organism>
<dbReference type="Gene3D" id="1.10.357.10">
    <property type="entry name" value="Tetracycline Repressor, domain 2"/>
    <property type="match status" value="1"/>
</dbReference>
<protein>
    <submittedName>
        <fullName evidence="4">TetR/AcrR family transcriptional regulator</fullName>
    </submittedName>
</protein>
<dbReference type="SUPFAM" id="SSF46689">
    <property type="entry name" value="Homeodomain-like"/>
    <property type="match status" value="1"/>
</dbReference>
<feature type="DNA-binding region" description="H-T-H motif" evidence="2">
    <location>
        <begin position="53"/>
        <end position="72"/>
    </location>
</feature>
<feature type="domain" description="HTH tetR-type" evidence="3">
    <location>
        <begin position="30"/>
        <end position="90"/>
    </location>
</feature>
<evidence type="ECO:0000256" key="1">
    <source>
        <dbReference type="ARBA" id="ARBA00023125"/>
    </source>
</evidence>
<dbReference type="Pfam" id="PF00440">
    <property type="entry name" value="TetR_N"/>
    <property type="match status" value="1"/>
</dbReference>
<keyword evidence="1 2" id="KW-0238">DNA-binding</keyword>
<evidence type="ECO:0000259" key="3">
    <source>
        <dbReference type="PROSITE" id="PS50977"/>
    </source>
</evidence>
<dbReference type="Proteomes" id="UP000265581">
    <property type="component" value="Unassembled WGS sequence"/>
</dbReference>
<dbReference type="AlphaFoldDB" id="A0A371P3M2"/>